<dbReference type="Proteomes" id="UP001054837">
    <property type="component" value="Unassembled WGS sequence"/>
</dbReference>
<proteinExistence type="predicted"/>
<sequence length="119" mass="13130">MARASLPFRRRHAPTLVSLVREGGTEGGKGQTNPRGCDLSAPVIRDARAPSVEDFLPNCLFGTVSCEGLLRPEWTMFSSSRSGRACGRWGWRAVTVIVSGCRGRSTIVRTQQRFQKAFF</sequence>
<reference evidence="1 2" key="1">
    <citation type="submission" date="2021-06" db="EMBL/GenBank/DDBJ databases">
        <title>Caerostris darwini draft genome.</title>
        <authorList>
            <person name="Kono N."/>
            <person name="Arakawa K."/>
        </authorList>
    </citation>
    <scope>NUCLEOTIDE SEQUENCE [LARGE SCALE GENOMIC DNA]</scope>
</reference>
<dbReference type="EMBL" id="BPLQ01014882">
    <property type="protein sequence ID" value="GIY84030.1"/>
    <property type="molecule type" value="Genomic_DNA"/>
</dbReference>
<organism evidence="1 2">
    <name type="scientific">Caerostris darwini</name>
    <dbReference type="NCBI Taxonomy" id="1538125"/>
    <lineage>
        <taxon>Eukaryota</taxon>
        <taxon>Metazoa</taxon>
        <taxon>Ecdysozoa</taxon>
        <taxon>Arthropoda</taxon>
        <taxon>Chelicerata</taxon>
        <taxon>Arachnida</taxon>
        <taxon>Araneae</taxon>
        <taxon>Araneomorphae</taxon>
        <taxon>Entelegynae</taxon>
        <taxon>Araneoidea</taxon>
        <taxon>Araneidae</taxon>
        <taxon>Caerostris</taxon>
    </lineage>
</organism>
<gene>
    <name evidence="1" type="ORF">CDAR_395981</name>
</gene>
<name>A0AAV4WR22_9ARAC</name>
<evidence type="ECO:0000313" key="1">
    <source>
        <dbReference type="EMBL" id="GIY84030.1"/>
    </source>
</evidence>
<evidence type="ECO:0000313" key="2">
    <source>
        <dbReference type="Proteomes" id="UP001054837"/>
    </source>
</evidence>
<comment type="caution">
    <text evidence="1">The sequence shown here is derived from an EMBL/GenBank/DDBJ whole genome shotgun (WGS) entry which is preliminary data.</text>
</comment>
<accession>A0AAV4WR22</accession>
<dbReference type="AlphaFoldDB" id="A0AAV4WR22"/>
<keyword evidence="2" id="KW-1185">Reference proteome</keyword>
<protein>
    <submittedName>
        <fullName evidence="1">Uncharacterized protein</fullName>
    </submittedName>
</protein>